<dbReference type="GO" id="GO:0005524">
    <property type="term" value="F:ATP binding"/>
    <property type="evidence" value="ECO:0007669"/>
    <property type="project" value="UniProtKB-KW"/>
</dbReference>
<keyword evidence="2" id="KW-0547">Nucleotide-binding</keyword>
<evidence type="ECO:0000313" key="5">
    <source>
        <dbReference type="EMBL" id="KKJ76913.1"/>
    </source>
</evidence>
<dbReference type="Pfam" id="PF00005">
    <property type="entry name" value="ABC_tran"/>
    <property type="match status" value="1"/>
</dbReference>
<dbReference type="CDD" id="cd03257">
    <property type="entry name" value="ABC_NikE_OppD_transporters"/>
    <property type="match status" value="1"/>
</dbReference>
<gene>
    <name evidence="5" type="ORF">WH95_10880</name>
</gene>
<dbReference type="PANTHER" id="PTHR43776">
    <property type="entry name" value="TRANSPORT ATP-BINDING PROTEIN"/>
    <property type="match status" value="1"/>
</dbReference>
<evidence type="ECO:0000256" key="3">
    <source>
        <dbReference type="ARBA" id="ARBA00022840"/>
    </source>
</evidence>
<name>A0A0M2RBB6_9PROT</name>
<dbReference type="Proteomes" id="UP000034491">
    <property type="component" value="Unassembled WGS sequence"/>
</dbReference>
<dbReference type="InterPro" id="IPR003593">
    <property type="entry name" value="AAA+_ATPase"/>
</dbReference>
<dbReference type="SMART" id="SM00382">
    <property type="entry name" value="AAA"/>
    <property type="match status" value="1"/>
</dbReference>
<dbReference type="Gene3D" id="3.40.50.300">
    <property type="entry name" value="P-loop containing nucleotide triphosphate hydrolases"/>
    <property type="match status" value="1"/>
</dbReference>
<dbReference type="PROSITE" id="PS00211">
    <property type="entry name" value="ABC_TRANSPORTER_1"/>
    <property type="match status" value="1"/>
</dbReference>
<evidence type="ECO:0000313" key="6">
    <source>
        <dbReference type="Proteomes" id="UP000034491"/>
    </source>
</evidence>
<dbReference type="AlphaFoldDB" id="A0A0M2RBB6"/>
<sequence>MLEVNNLSLQMQNQNLLEDINFTLNRGETLCIIGESGSGKTTLLRSLLGLMPLSLGSVRLNGQVYQSPEKTQTGLPSTQMVMQDPIAALNPRQKIKLSIAESLYRSSLKASELDQAIKQALKDVELPEEIENRYPSQISLGQAQRVCIARAIVAKPDILFFDEPLSALDAIIQKQIAHLLDRLKKQNELSYIFITHDLGFARHYADKILLLNHGKVEEYQDVSLFFKGPESAYGQELLKAAYILGSLPQKKTKENRAA</sequence>
<proteinExistence type="predicted"/>
<keyword evidence="6" id="KW-1185">Reference proteome</keyword>
<dbReference type="InterPro" id="IPR050319">
    <property type="entry name" value="ABC_transp_ATP-bind"/>
</dbReference>
<comment type="caution">
    <text evidence="5">The sequence shown here is derived from an EMBL/GenBank/DDBJ whole genome shotgun (WGS) entry which is preliminary data.</text>
</comment>
<dbReference type="RefSeq" id="WP_046506824.1">
    <property type="nucleotide sequence ID" value="NZ_LANI01000009.1"/>
</dbReference>
<dbReference type="EMBL" id="LANI01000009">
    <property type="protein sequence ID" value="KKJ76913.1"/>
    <property type="molecule type" value="Genomic_DNA"/>
</dbReference>
<dbReference type="PANTHER" id="PTHR43776:SF8">
    <property type="entry name" value="ABC TRANSPORTER, ATP-BINDING PROTEIN"/>
    <property type="match status" value="1"/>
</dbReference>
<organism evidence="5 6">
    <name type="scientific">Kiloniella litopenaei</name>
    <dbReference type="NCBI Taxonomy" id="1549748"/>
    <lineage>
        <taxon>Bacteria</taxon>
        <taxon>Pseudomonadati</taxon>
        <taxon>Pseudomonadota</taxon>
        <taxon>Alphaproteobacteria</taxon>
        <taxon>Rhodospirillales</taxon>
        <taxon>Kiloniellaceae</taxon>
        <taxon>Kiloniella</taxon>
    </lineage>
</organism>
<keyword evidence="3" id="KW-0067">ATP-binding</keyword>
<accession>A0A0M2RBB6</accession>
<dbReference type="InterPro" id="IPR027417">
    <property type="entry name" value="P-loop_NTPase"/>
</dbReference>
<dbReference type="GO" id="GO:0016887">
    <property type="term" value="F:ATP hydrolysis activity"/>
    <property type="evidence" value="ECO:0007669"/>
    <property type="project" value="InterPro"/>
</dbReference>
<dbReference type="GO" id="GO:0055085">
    <property type="term" value="P:transmembrane transport"/>
    <property type="evidence" value="ECO:0007669"/>
    <property type="project" value="UniProtKB-ARBA"/>
</dbReference>
<dbReference type="STRING" id="1549748.WH95_10880"/>
<feature type="domain" description="ABC transporter" evidence="4">
    <location>
        <begin position="2"/>
        <end position="238"/>
    </location>
</feature>
<dbReference type="PROSITE" id="PS50893">
    <property type="entry name" value="ABC_TRANSPORTER_2"/>
    <property type="match status" value="1"/>
</dbReference>
<reference evidence="5 6" key="1">
    <citation type="submission" date="2015-03" db="EMBL/GenBank/DDBJ databases">
        <title>Genome sequence of Kiloniella sp. P1-1, isolated from the gut microflora of Pacific white shrimp, Penaeus vannamei.</title>
        <authorList>
            <person name="Shao Z."/>
            <person name="Wang L."/>
            <person name="Li X."/>
        </authorList>
    </citation>
    <scope>NUCLEOTIDE SEQUENCE [LARGE SCALE GENOMIC DNA]</scope>
    <source>
        <strain evidence="5 6">P1-1</strain>
    </source>
</reference>
<protein>
    <recommendedName>
        <fullName evidence="4">ABC transporter domain-containing protein</fullName>
    </recommendedName>
</protein>
<keyword evidence="1" id="KW-0813">Transport</keyword>
<dbReference type="SUPFAM" id="SSF52540">
    <property type="entry name" value="P-loop containing nucleoside triphosphate hydrolases"/>
    <property type="match status" value="1"/>
</dbReference>
<dbReference type="InterPro" id="IPR017871">
    <property type="entry name" value="ABC_transporter-like_CS"/>
</dbReference>
<dbReference type="InterPro" id="IPR003439">
    <property type="entry name" value="ABC_transporter-like_ATP-bd"/>
</dbReference>
<evidence type="ECO:0000259" key="4">
    <source>
        <dbReference type="PROSITE" id="PS50893"/>
    </source>
</evidence>
<evidence type="ECO:0000256" key="2">
    <source>
        <dbReference type="ARBA" id="ARBA00022741"/>
    </source>
</evidence>
<evidence type="ECO:0000256" key="1">
    <source>
        <dbReference type="ARBA" id="ARBA00022448"/>
    </source>
</evidence>